<dbReference type="FunFam" id="3.10.410.10:FF:000001">
    <property type="entry name" value="Putative formate--tetrahydrofolate ligase"/>
    <property type="match status" value="1"/>
</dbReference>
<evidence type="ECO:0000256" key="3">
    <source>
        <dbReference type="ARBA" id="ARBA00022563"/>
    </source>
</evidence>
<dbReference type="InterPro" id="IPR000559">
    <property type="entry name" value="Formate_THF_ligase"/>
</dbReference>
<organism evidence="7 8">
    <name type="scientific">Geodia barretti</name>
    <name type="common">Barrett's horny sponge</name>
    <dbReference type="NCBI Taxonomy" id="519541"/>
    <lineage>
        <taxon>Eukaryota</taxon>
        <taxon>Metazoa</taxon>
        <taxon>Porifera</taxon>
        <taxon>Demospongiae</taxon>
        <taxon>Heteroscleromorpha</taxon>
        <taxon>Tetractinellida</taxon>
        <taxon>Astrophorina</taxon>
        <taxon>Geodiidae</taxon>
        <taxon>Geodia</taxon>
    </lineage>
</organism>
<dbReference type="Gene3D" id="3.10.410.10">
    <property type="entry name" value="Formyltetrahydrofolate synthetase, domain 3"/>
    <property type="match status" value="1"/>
</dbReference>
<dbReference type="GO" id="GO:0004329">
    <property type="term" value="F:formate-tetrahydrofolate ligase activity"/>
    <property type="evidence" value="ECO:0007669"/>
    <property type="project" value="UniProtKB-EC"/>
</dbReference>
<dbReference type="EC" id="6.3.4.3" evidence="2"/>
<dbReference type="AlphaFoldDB" id="A0AA35W0C7"/>
<dbReference type="SUPFAM" id="SSF52540">
    <property type="entry name" value="P-loop containing nucleoside triphosphate hydrolases"/>
    <property type="match status" value="1"/>
</dbReference>
<dbReference type="Pfam" id="PF01268">
    <property type="entry name" value="FTHFS"/>
    <property type="match status" value="1"/>
</dbReference>
<evidence type="ECO:0000256" key="4">
    <source>
        <dbReference type="ARBA" id="ARBA00022598"/>
    </source>
</evidence>
<proteinExistence type="predicted"/>
<protein>
    <recommendedName>
        <fullName evidence="2">formate--tetrahydrofolate ligase</fullName>
        <ecNumber evidence="2">6.3.4.3</ecNumber>
    </recommendedName>
</protein>
<comment type="caution">
    <text evidence="7">The sequence shown here is derived from an EMBL/GenBank/DDBJ whole genome shotgun (WGS) entry which is preliminary data.</text>
</comment>
<reference evidence="7" key="1">
    <citation type="submission" date="2023-03" db="EMBL/GenBank/DDBJ databases">
        <authorList>
            <person name="Steffen K."/>
            <person name="Cardenas P."/>
        </authorList>
    </citation>
    <scope>NUCLEOTIDE SEQUENCE</scope>
</reference>
<dbReference type="Gene3D" id="3.40.50.300">
    <property type="entry name" value="P-loop containing nucleotide triphosphate hydrolases"/>
    <property type="match status" value="2"/>
</dbReference>
<evidence type="ECO:0000313" key="8">
    <source>
        <dbReference type="Proteomes" id="UP001174909"/>
    </source>
</evidence>
<evidence type="ECO:0000256" key="6">
    <source>
        <dbReference type="ARBA" id="ARBA00022840"/>
    </source>
</evidence>
<sequence>TRGDYIPPSPFSSSLCHHTLLEGTPVFVHAGPFANIAHGNSSILADMLALKLVGRDGFVVTEAGFGADIGMEKFFNIKCRYSETHLENTRLFGVPVVVAINRFVTDSESELELVQKLSREAGAFDAVICSHWAHGGAGAVALAKAVKRAVKSPSNFTFLYPLTLSLEEKIRTIARQIYGADDVTLSEEARIKIERYEKYGFGSLPICMAKTHLSLSHDPQLKGRPSGFVVPIRDARASVGAGFIYPLVGAMSTMPGLPTRPCFYDIDIDPETEEITGLF</sequence>
<keyword evidence="3" id="KW-0554">One-carbon metabolism</keyword>
<keyword evidence="5" id="KW-0547">Nucleotide-binding</keyword>
<dbReference type="EMBL" id="CASHTH010000426">
    <property type="protein sequence ID" value="CAI8001045.1"/>
    <property type="molecule type" value="Genomic_DNA"/>
</dbReference>
<comment type="pathway">
    <text evidence="1">One-carbon metabolism; tetrahydrofolate interconversion.</text>
</comment>
<dbReference type="InterPro" id="IPR027417">
    <property type="entry name" value="P-loop_NTPase"/>
</dbReference>
<evidence type="ECO:0000256" key="2">
    <source>
        <dbReference type="ARBA" id="ARBA00012295"/>
    </source>
</evidence>
<name>A0AA35W0C7_GEOBA</name>
<accession>A0AA35W0C7</accession>
<keyword evidence="8" id="KW-1185">Reference proteome</keyword>
<evidence type="ECO:0000313" key="7">
    <source>
        <dbReference type="EMBL" id="CAI8001045.1"/>
    </source>
</evidence>
<evidence type="ECO:0000256" key="5">
    <source>
        <dbReference type="ARBA" id="ARBA00022741"/>
    </source>
</evidence>
<evidence type="ECO:0000256" key="1">
    <source>
        <dbReference type="ARBA" id="ARBA00004777"/>
    </source>
</evidence>
<feature type="non-terminal residue" evidence="7">
    <location>
        <position position="1"/>
    </location>
</feature>
<dbReference type="GO" id="GO:0005524">
    <property type="term" value="F:ATP binding"/>
    <property type="evidence" value="ECO:0007669"/>
    <property type="project" value="UniProtKB-KW"/>
</dbReference>
<keyword evidence="4" id="KW-0436">Ligase</keyword>
<keyword evidence="6" id="KW-0067">ATP-binding</keyword>
<dbReference type="GO" id="GO:0006730">
    <property type="term" value="P:one-carbon metabolic process"/>
    <property type="evidence" value="ECO:0007669"/>
    <property type="project" value="UniProtKB-KW"/>
</dbReference>
<dbReference type="Proteomes" id="UP001174909">
    <property type="component" value="Unassembled WGS sequence"/>
</dbReference>
<gene>
    <name evidence="7" type="ORF">GBAR_LOCUS3102</name>
</gene>